<dbReference type="GO" id="GO:0009401">
    <property type="term" value="P:phosphoenolpyruvate-dependent sugar phosphotransferase system"/>
    <property type="evidence" value="ECO:0007669"/>
    <property type="project" value="UniProtKB-KW"/>
</dbReference>
<keyword evidence="5 11" id="KW-0808">Transferase</keyword>
<feature type="active site" description="Pros-phosphohistidine intermediate; for EIIB activity" evidence="8">
    <location>
        <position position="14"/>
    </location>
</feature>
<keyword evidence="12" id="KW-1185">Reference proteome</keyword>
<sequence>MQIRLARIDDRLIHGQVVTVWSKEAQAERILIVDDGVAKDDIRKVLLKQAAPPGVKVNVVNVEKSIKVFNNSKYGPEKVMFLFTGPSAPLRMIKAGVPITSVNIGGMQFKEGRTQVTKACSVDHQDAADFKELMNLGIELDLRVVVSDKKEDFGKKLSAAGLV</sequence>
<dbReference type="GO" id="GO:0016301">
    <property type="term" value="F:kinase activity"/>
    <property type="evidence" value="ECO:0007669"/>
    <property type="project" value="UniProtKB-KW"/>
</dbReference>
<evidence type="ECO:0000256" key="6">
    <source>
        <dbReference type="ARBA" id="ARBA00022683"/>
    </source>
</evidence>
<proteinExistence type="predicted"/>
<dbReference type="EMBL" id="AWEZ01000045">
    <property type="protein sequence ID" value="ERL08143.1"/>
    <property type="molecule type" value="Genomic_DNA"/>
</dbReference>
<keyword evidence="3" id="KW-0963">Cytoplasm</keyword>
<dbReference type="InterPro" id="IPR036667">
    <property type="entry name" value="PTS_IIB_sorbose-sp_sf"/>
</dbReference>
<evidence type="ECO:0000256" key="4">
    <source>
        <dbReference type="ARBA" id="ARBA00022597"/>
    </source>
</evidence>
<name>U2TPV7_9ACTN</name>
<dbReference type="eggNOG" id="COG3444">
    <property type="taxonomic scope" value="Bacteria"/>
</dbReference>
<dbReference type="OrthoDB" id="9788818at2"/>
<dbReference type="PROSITE" id="PS51101">
    <property type="entry name" value="PTS_EIIB_TYPE_4"/>
    <property type="match status" value="1"/>
</dbReference>
<evidence type="ECO:0000256" key="2">
    <source>
        <dbReference type="ARBA" id="ARBA00022448"/>
    </source>
</evidence>
<reference evidence="11 12" key="1">
    <citation type="submission" date="2013-08" db="EMBL/GenBank/DDBJ databases">
        <authorList>
            <person name="Durkin A.S."/>
            <person name="Haft D.R."/>
            <person name="McCorrison J."/>
            <person name="Torralba M."/>
            <person name="Gillis M."/>
            <person name="Haft D.H."/>
            <person name="Methe B."/>
            <person name="Sutton G."/>
            <person name="Nelson K.E."/>
        </authorList>
    </citation>
    <scope>NUCLEOTIDE SEQUENCE [LARGE SCALE GENOMIC DNA]</scope>
    <source>
        <strain evidence="11 12">F0195</strain>
    </source>
</reference>
<evidence type="ECO:0000313" key="11">
    <source>
        <dbReference type="EMBL" id="ERL08143.1"/>
    </source>
</evidence>
<evidence type="ECO:0000256" key="8">
    <source>
        <dbReference type="PIRSR" id="PIRSR618455-1"/>
    </source>
</evidence>
<dbReference type="GO" id="GO:0008982">
    <property type="term" value="F:protein-N(PI)-phosphohistidine-sugar phosphotransferase activity"/>
    <property type="evidence" value="ECO:0007669"/>
    <property type="project" value="InterPro"/>
</dbReference>
<evidence type="ECO:0000256" key="3">
    <source>
        <dbReference type="ARBA" id="ARBA00022490"/>
    </source>
</evidence>
<dbReference type="SUPFAM" id="SSF52728">
    <property type="entry name" value="PTS IIb component"/>
    <property type="match status" value="1"/>
</dbReference>
<feature type="modified residue" description="N6-acetyllysine" evidence="9">
    <location>
        <position position="73"/>
    </location>
</feature>
<dbReference type="NCBIfam" id="TIGR00854">
    <property type="entry name" value="pts-sorbose"/>
    <property type="match status" value="1"/>
</dbReference>
<feature type="domain" description="PTS EIIB type-4" evidence="10">
    <location>
        <begin position="1"/>
        <end position="163"/>
    </location>
</feature>
<accession>U2TPV7</accession>
<keyword evidence="6" id="KW-0598">Phosphotransferase system</keyword>
<dbReference type="STRING" id="1125712.HMPREF1316_0135"/>
<evidence type="ECO:0000256" key="1">
    <source>
        <dbReference type="ARBA" id="ARBA00004496"/>
    </source>
</evidence>
<dbReference type="InterPro" id="IPR018455">
    <property type="entry name" value="PTS_IIB_sorbose-sp_subgr"/>
</dbReference>
<dbReference type="PATRIC" id="fig|1125712.3.peg.1261"/>
<protein>
    <submittedName>
        <fullName evidence="11">Sorbose-specific phosphotransferase enzyme IIB component</fullName>
        <ecNumber evidence="11">2.7.1.69</ecNumber>
    </submittedName>
</protein>
<comment type="caution">
    <text evidence="11">The sequence shown here is derived from an EMBL/GenBank/DDBJ whole genome shotgun (WGS) entry which is preliminary data.</text>
</comment>
<dbReference type="RefSeq" id="WP_021726012.1">
    <property type="nucleotide sequence ID" value="NZ_AWEZ01000045.1"/>
</dbReference>
<dbReference type="EC" id="2.7.1.69" evidence="11"/>
<dbReference type="CDD" id="cd00001">
    <property type="entry name" value="PTS_IIB_man"/>
    <property type="match status" value="1"/>
</dbReference>
<gene>
    <name evidence="11" type="primary">sorB</name>
    <name evidence="11" type="ORF">HMPREF1316_0135</name>
</gene>
<evidence type="ECO:0000256" key="7">
    <source>
        <dbReference type="ARBA" id="ARBA00022777"/>
    </source>
</evidence>
<evidence type="ECO:0000256" key="5">
    <source>
        <dbReference type="ARBA" id="ARBA00022679"/>
    </source>
</evidence>
<dbReference type="GO" id="GO:0005737">
    <property type="term" value="C:cytoplasm"/>
    <property type="evidence" value="ECO:0007669"/>
    <property type="project" value="UniProtKB-SubCell"/>
</dbReference>
<dbReference type="Pfam" id="PF03830">
    <property type="entry name" value="PTSIIB_sorb"/>
    <property type="match status" value="1"/>
</dbReference>
<dbReference type="AlphaFoldDB" id="U2TPV7"/>
<evidence type="ECO:0000259" key="10">
    <source>
        <dbReference type="PROSITE" id="PS51101"/>
    </source>
</evidence>
<keyword evidence="4" id="KW-0762">Sugar transport</keyword>
<organism evidence="11 12">
    <name type="scientific">Olsenella profusa F0195</name>
    <dbReference type="NCBI Taxonomy" id="1125712"/>
    <lineage>
        <taxon>Bacteria</taxon>
        <taxon>Bacillati</taxon>
        <taxon>Actinomycetota</taxon>
        <taxon>Coriobacteriia</taxon>
        <taxon>Coriobacteriales</taxon>
        <taxon>Atopobiaceae</taxon>
        <taxon>Olsenella</taxon>
    </lineage>
</organism>
<evidence type="ECO:0000256" key="9">
    <source>
        <dbReference type="PIRSR" id="PIRSR618455-2"/>
    </source>
</evidence>
<evidence type="ECO:0000313" key="12">
    <source>
        <dbReference type="Proteomes" id="UP000016638"/>
    </source>
</evidence>
<dbReference type="Proteomes" id="UP000016638">
    <property type="component" value="Unassembled WGS sequence"/>
</dbReference>
<keyword evidence="2" id="KW-0813">Transport</keyword>
<keyword evidence="7" id="KW-0418">Kinase</keyword>
<comment type="subcellular location">
    <subcellularLocation>
        <location evidence="1">Cytoplasm</location>
    </subcellularLocation>
</comment>
<feature type="modified residue" description="Phosphohistidine; by EIIA" evidence="9">
    <location>
        <position position="14"/>
    </location>
</feature>
<dbReference type="InterPro" id="IPR004720">
    <property type="entry name" value="PTS_IIB_sorbose-sp"/>
</dbReference>
<dbReference type="Gene3D" id="3.40.35.10">
    <property type="entry name" value="Phosphotransferase system, sorbose subfamily IIB component"/>
    <property type="match status" value="1"/>
</dbReference>